<dbReference type="SUPFAM" id="SSF51182">
    <property type="entry name" value="RmlC-like cupins"/>
    <property type="match status" value="1"/>
</dbReference>
<reference evidence="1 2" key="1">
    <citation type="submission" date="2020-04" db="EMBL/GenBank/DDBJ databases">
        <authorList>
            <person name="De Canck E."/>
        </authorList>
    </citation>
    <scope>NUCLEOTIDE SEQUENCE [LARGE SCALE GENOMIC DNA]</scope>
    <source>
        <strain evidence="1 2">LMG 26858</strain>
    </source>
</reference>
<evidence type="ECO:0000313" key="2">
    <source>
        <dbReference type="Proteomes" id="UP000494117"/>
    </source>
</evidence>
<dbReference type="RefSeq" id="WP_175205793.1">
    <property type="nucleotide sequence ID" value="NZ_CADILG010000004.1"/>
</dbReference>
<evidence type="ECO:0008006" key="3">
    <source>
        <dbReference type="Google" id="ProtNLM"/>
    </source>
</evidence>
<dbReference type="InterPro" id="IPR011051">
    <property type="entry name" value="RmlC_Cupin_sf"/>
</dbReference>
<accession>A0A6S7DM94</accession>
<protein>
    <recommendedName>
        <fullName evidence="3">AraC-type arabinose-binding/dimerisation domain-containing protein</fullName>
    </recommendedName>
</protein>
<dbReference type="InterPro" id="IPR014710">
    <property type="entry name" value="RmlC-like_jellyroll"/>
</dbReference>
<organism evidence="1 2">
    <name type="scientific">Achromobacter anxifer</name>
    <dbReference type="NCBI Taxonomy" id="1287737"/>
    <lineage>
        <taxon>Bacteria</taxon>
        <taxon>Pseudomonadati</taxon>
        <taxon>Pseudomonadota</taxon>
        <taxon>Betaproteobacteria</taxon>
        <taxon>Burkholderiales</taxon>
        <taxon>Alcaligenaceae</taxon>
        <taxon>Achromobacter</taxon>
    </lineage>
</organism>
<sequence length="109" mass="11702">MALKHAAFLDVIDLRSPHQEHGEAVSVSLMKTARMQLLQLALPAGKELPRHAVAGEVTIHCIAGEVDVALPGGSRLLRENQLIALPAHEPHALTGLRDATLLVTIILDK</sequence>
<dbReference type="AlphaFoldDB" id="A0A6S7DM94"/>
<dbReference type="EMBL" id="CADILG010000004">
    <property type="protein sequence ID" value="CAB3835229.1"/>
    <property type="molecule type" value="Genomic_DNA"/>
</dbReference>
<dbReference type="Proteomes" id="UP000494117">
    <property type="component" value="Unassembled WGS sequence"/>
</dbReference>
<evidence type="ECO:0000313" key="1">
    <source>
        <dbReference type="EMBL" id="CAB3835229.1"/>
    </source>
</evidence>
<proteinExistence type="predicted"/>
<name>A0A6S7DM94_9BURK</name>
<keyword evidence="2" id="KW-1185">Reference proteome</keyword>
<gene>
    <name evidence="1" type="ORF">LMG26858_00904</name>
</gene>
<dbReference type="Gene3D" id="2.60.120.10">
    <property type="entry name" value="Jelly Rolls"/>
    <property type="match status" value="1"/>
</dbReference>